<comment type="caution">
    <text evidence="6">Lacks conserved residue(s) required for the propagation of feature annotation.</text>
</comment>
<keyword evidence="4" id="KW-1015">Disulfide bond</keyword>
<dbReference type="Pfam" id="PF08742">
    <property type="entry name" value="C8"/>
    <property type="match status" value="3"/>
</dbReference>
<dbReference type="SMART" id="SM00216">
    <property type="entry name" value="VWD"/>
    <property type="match status" value="3"/>
</dbReference>
<evidence type="ECO:0000256" key="7">
    <source>
        <dbReference type="SAM" id="MobiDB-lite"/>
    </source>
</evidence>
<dbReference type="InterPro" id="IPR036084">
    <property type="entry name" value="Ser_inhib-like_sf"/>
</dbReference>
<sequence length="1773" mass="197430">MSICIFLSFYTCRTFGSGVIQPFNGSSYYIRSNCPFTLTHFTHHRVECDITVQRGENGLLEKVQIIVNKIKTVLQSGDITVEKVSPPYDHTYQHIFPFGIFTRLRSALLPLSVTWHSVAGGIDTLWVELEQDLSTDMTGLCGIHNNTGSKDELITNSALAEDFCQIKDPLSAVNIQCRTFFSHTLDCLHAETISYLQLCEWNINSYESSDHIACAFFKEITQQCGNSSFIWNKWRMLTDCAEPTCPGDLIYAEKSDPFVPSCSHQNRRVNTEDLTDSCVCTEGLVLNDHEDGFHCVNVSSCPCVFSGRTYKTGDMRNTKCQSCLCEGGKWHCTRNLCLSKCIIEGPFVTSFDGKEYEVPGRCTYVASQGPNWMLKIEFHEKETSVKKVTLKILQVCIKQFGDQEMVELHQTDHTLVFWQSSMYVQVNTNFGLKIQVQVSPEIQLYITPPRENTDNISGLCGNSNTDTTDDFTTSSGMVENSAQAFALSWSVGSCPVNIPVSCINADNEIFADQKCSVLINPSGIFAECHEHIPVDPYLTTCILRTCNCDSNLQHCLCASLSSYAKACVSLGVAVGDWRKTYNCTVKCQKNLDFSYKMLGCNHTCRSLSGSDPRCGLGDYAVEGCGCTEGTHLSEGNICTPKVECTCHHRGGTTPPGPVSLFLFFFLGCTKGKVCIHCSENPVDTTQKTCDSLSKPMGHVAVLTCESGCYCPYGQFEDHNGHCTNRYNCTCMYSGKVFSPGQQVKTNCKTCVCGGGQWHCRNDPCPGRCQVYGKGHYQTFDSKWYRFDGHCQYTLVEDYCGSRNGTFSIRVESVPCCDEALTCSRSIVDKVTLTLSDMRVTKKIHKAWTLQHYSLYTIRTVGLYTIVSVPDSGITLIWDKHTSITIKIDESWRVICGLCGNFDASEKNDLQIDGSSVFSSAVAFGNSWKMASPPCSDVTSEVFPCQRNSYCSAWAQRRCRILTGDTFKECHFKVDPEPYYRACVQESCSCEFEGKFLGFCTSVAAYAEACSDQDVCIDWRTPDLCPVYCDFYNERGQCRWHYEACGQMMACGKENNFTHKLEGCYPRCPEENPYYDENTGECATLRNCTCFFNDTIVQPGKVLVIASIECSTESPTKHTNGLITSSSTAPSTKTTTNHLTTQQTTNQTTATSPSTTISVTNTEFSTELLTSSFTTHAITPTSGQATTKYEECRCKDLKKKKSWACGETWTEDCFVKNCNNRKIELTPVECPDSLIPTCPRGQAIKVSDGCCDSWKCDCQCVLYGDPHYISFKGVTFDFLDDCSYILVEERSPVHQLTIVVDNFYCVPGLKGSCAKGIILNYQNNEATLSVIPALFVVQATLNNMTIQAPYEEHGFRFETTDYMVTIHMPQIRSYISLTPFYTLTINLAMENFENNTHGQCGVCGGASCIRKGGQIEDDECCDKTAYDWVYPDPRKPACVSAPRNVPCNVGPTAAPTQTPSYTTSCPPSPLCDVLHHQAFANCSKHVNLNLMKKNCEFDSCRVTNTSCSSLEQAAEECKEAGFCIDWRKLINGSCDVSCPKGLVYRECSDKLDDFCFGGIQYSGAFLEKKSEGCFCPHGLSRAGNHSNICVPECPYCKGPSGEPKLPGQVWQSNCKVCTCNNQTRTEECVSNPVKPTPVCGPNTYLVESSCCGEQICDKWRNASHPCLSFSCSEDGIQTETRVCPKEHCPEIVGKNNNHKICTDDYMNDIMCSMSPYIYSIRLVLQGDLQVEQEDNCCEEKSSERRSLTLHCSDLTTRHYNYQHITSCECRACKI</sequence>
<organism evidence="10 11">
    <name type="scientific">Gouania willdenowi</name>
    <name type="common">Blunt-snouted clingfish</name>
    <name type="synonym">Lepadogaster willdenowi</name>
    <dbReference type="NCBI Taxonomy" id="441366"/>
    <lineage>
        <taxon>Eukaryota</taxon>
        <taxon>Metazoa</taxon>
        <taxon>Chordata</taxon>
        <taxon>Craniata</taxon>
        <taxon>Vertebrata</taxon>
        <taxon>Euteleostomi</taxon>
        <taxon>Actinopterygii</taxon>
        <taxon>Neopterygii</taxon>
        <taxon>Teleostei</taxon>
        <taxon>Neoteleostei</taxon>
        <taxon>Acanthomorphata</taxon>
        <taxon>Ovalentaria</taxon>
        <taxon>Blenniimorphae</taxon>
        <taxon>Blenniiformes</taxon>
        <taxon>Gobiesocoidei</taxon>
        <taxon>Gobiesocidae</taxon>
        <taxon>Gobiesocinae</taxon>
        <taxon>Gouania</taxon>
    </lineage>
</organism>
<reference evidence="10" key="1">
    <citation type="submission" date="2020-06" db="EMBL/GenBank/DDBJ databases">
        <authorList>
            <consortium name="Wellcome Sanger Institute Data Sharing"/>
        </authorList>
    </citation>
    <scope>NUCLEOTIDE SEQUENCE [LARGE SCALE GENOMIC DNA]</scope>
</reference>
<dbReference type="GO" id="GO:0031012">
    <property type="term" value="C:extracellular matrix"/>
    <property type="evidence" value="ECO:0007669"/>
    <property type="project" value="TreeGrafter"/>
</dbReference>
<dbReference type="PROSITE" id="PS01225">
    <property type="entry name" value="CTCK_2"/>
    <property type="match status" value="1"/>
</dbReference>
<dbReference type="SMART" id="SM00832">
    <property type="entry name" value="C8"/>
    <property type="match status" value="3"/>
</dbReference>
<keyword evidence="11" id="KW-1185">Reference proteome</keyword>
<dbReference type="PROSITE" id="PS51233">
    <property type="entry name" value="VWFD"/>
    <property type="match status" value="3"/>
</dbReference>
<dbReference type="InterPro" id="IPR014853">
    <property type="entry name" value="VWF/SSPO/ZAN-like_Cys-rich_dom"/>
</dbReference>
<feature type="domain" description="VWFD" evidence="9">
    <location>
        <begin position="766"/>
        <end position="935"/>
    </location>
</feature>
<dbReference type="Pfam" id="PF00094">
    <property type="entry name" value="VWD"/>
    <property type="match status" value="4"/>
</dbReference>
<evidence type="ECO:0000256" key="3">
    <source>
        <dbReference type="ARBA" id="ARBA00022737"/>
    </source>
</evidence>
<evidence type="ECO:0000313" key="11">
    <source>
        <dbReference type="Proteomes" id="UP000694680"/>
    </source>
</evidence>
<dbReference type="Gene3D" id="2.10.25.10">
    <property type="entry name" value="Laminin"/>
    <property type="match status" value="1"/>
</dbReference>
<keyword evidence="5" id="KW-0325">Glycoprotein</keyword>
<dbReference type="SUPFAM" id="SSF57567">
    <property type="entry name" value="Serine protease inhibitors"/>
    <property type="match status" value="3"/>
</dbReference>
<dbReference type="Proteomes" id="UP000694680">
    <property type="component" value="Chromosome 6"/>
</dbReference>
<accession>A0A8C5DCK1</accession>
<evidence type="ECO:0000313" key="10">
    <source>
        <dbReference type="Ensembl" id="ENSGWIP00000004598.1"/>
    </source>
</evidence>
<dbReference type="InterPro" id="IPR006207">
    <property type="entry name" value="Cys_knot_C"/>
</dbReference>
<protein>
    <submittedName>
        <fullName evidence="10">Mucin-2-like</fullName>
    </submittedName>
</protein>
<evidence type="ECO:0000256" key="6">
    <source>
        <dbReference type="PROSITE-ProRule" id="PRU00039"/>
    </source>
</evidence>
<dbReference type="GO" id="GO:0005615">
    <property type="term" value="C:extracellular space"/>
    <property type="evidence" value="ECO:0007669"/>
    <property type="project" value="TreeGrafter"/>
</dbReference>
<dbReference type="SMART" id="SM00215">
    <property type="entry name" value="VWC_out"/>
    <property type="match status" value="2"/>
</dbReference>
<evidence type="ECO:0000256" key="4">
    <source>
        <dbReference type="ARBA" id="ARBA00023157"/>
    </source>
</evidence>
<dbReference type="SMART" id="SM00214">
    <property type="entry name" value="VWC"/>
    <property type="match status" value="3"/>
</dbReference>
<evidence type="ECO:0000256" key="2">
    <source>
        <dbReference type="ARBA" id="ARBA00022525"/>
    </source>
</evidence>
<feature type="domain" description="VWFD" evidence="9">
    <location>
        <begin position="339"/>
        <end position="503"/>
    </location>
</feature>
<dbReference type="InterPro" id="IPR050780">
    <property type="entry name" value="Mucin_vWF_Thrombospondin_sf"/>
</dbReference>
<dbReference type="InterPro" id="IPR001007">
    <property type="entry name" value="VWF_dom"/>
</dbReference>
<dbReference type="InterPro" id="IPR058753">
    <property type="entry name" value="TIL_OTOGL_Mucin"/>
</dbReference>
<feature type="region of interest" description="Disordered" evidence="7">
    <location>
        <begin position="1113"/>
        <end position="1156"/>
    </location>
</feature>
<feature type="compositionally biased region" description="Polar residues" evidence="7">
    <location>
        <begin position="1113"/>
        <end position="1122"/>
    </location>
</feature>
<feature type="domain" description="CTCK" evidence="8">
    <location>
        <begin position="1665"/>
        <end position="1772"/>
    </location>
</feature>
<dbReference type="PANTHER" id="PTHR11339">
    <property type="entry name" value="EXTRACELLULAR MATRIX GLYCOPROTEIN RELATED"/>
    <property type="match status" value="1"/>
</dbReference>
<gene>
    <name evidence="10" type="primary">LOC114465697</name>
</gene>
<feature type="domain" description="VWFD" evidence="9">
    <location>
        <begin position="1257"/>
        <end position="1438"/>
    </location>
</feature>
<dbReference type="InterPro" id="IPR001846">
    <property type="entry name" value="VWF_type-D"/>
</dbReference>
<keyword evidence="3" id="KW-0677">Repeat</keyword>
<dbReference type="Pfam" id="PF25962">
    <property type="entry name" value="TIL_OTOGL_Mucin"/>
    <property type="match status" value="1"/>
</dbReference>
<dbReference type="PANTHER" id="PTHR11339:SF408">
    <property type="entry name" value="MUCIN-5B"/>
    <property type="match status" value="1"/>
</dbReference>
<feature type="compositionally biased region" description="Low complexity" evidence="7">
    <location>
        <begin position="1123"/>
        <end position="1156"/>
    </location>
</feature>
<proteinExistence type="predicted"/>
<evidence type="ECO:0000256" key="1">
    <source>
        <dbReference type="ARBA" id="ARBA00004613"/>
    </source>
</evidence>
<evidence type="ECO:0000259" key="9">
    <source>
        <dbReference type="PROSITE" id="PS51233"/>
    </source>
</evidence>
<comment type="subcellular location">
    <subcellularLocation>
        <location evidence="1">Secreted</location>
    </subcellularLocation>
</comment>
<dbReference type="Ensembl" id="ENSGWIT00000004929.1">
    <property type="protein sequence ID" value="ENSGWIP00000004598.1"/>
    <property type="gene ID" value="ENSGWIG00000001346.1"/>
</dbReference>
<evidence type="ECO:0000259" key="8">
    <source>
        <dbReference type="PROSITE" id="PS01225"/>
    </source>
</evidence>
<evidence type="ECO:0000256" key="5">
    <source>
        <dbReference type="ARBA" id="ARBA00023180"/>
    </source>
</evidence>
<reference evidence="10" key="2">
    <citation type="submission" date="2025-08" db="UniProtKB">
        <authorList>
            <consortium name="Ensembl"/>
        </authorList>
    </citation>
    <scope>IDENTIFICATION</scope>
</reference>
<dbReference type="SUPFAM" id="SSF57603">
    <property type="entry name" value="FnI-like domain"/>
    <property type="match status" value="1"/>
</dbReference>
<keyword evidence="2" id="KW-0964">Secreted</keyword>
<name>A0A8C5DCK1_GOUWI</name>
<reference evidence="10" key="3">
    <citation type="submission" date="2025-09" db="UniProtKB">
        <authorList>
            <consortium name="Ensembl"/>
        </authorList>
    </citation>
    <scope>IDENTIFICATION</scope>
</reference>